<comment type="caution">
    <text evidence="2">The sequence shown here is derived from an EMBL/GenBank/DDBJ whole genome shotgun (WGS) entry which is preliminary data.</text>
</comment>
<keyword evidence="3" id="KW-1185">Reference proteome</keyword>
<evidence type="ECO:0000313" key="3">
    <source>
        <dbReference type="Proteomes" id="UP001057375"/>
    </source>
</evidence>
<feature type="region of interest" description="Disordered" evidence="1">
    <location>
        <begin position="1542"/>
        <end position="1581"/>
    </location>
</feature>
<accession>A0ABQ5K4X5</accession>
<name>A0ABQ5K4X5_9EUKA</name>
<evidence type="ECO:0000256" key="1">
    <source>
        <dbReference type="SAM" id="MobiDB-lite"/>
    </source>
</evidence>
<organism evidence="2 3">
    <name type="scientific">Aduncisulcus paluster</name>
    <dbReference type="NCBI Taxonomy" id="2918883"/>
    <lineage>
        <taxon>Eukaryota</taxon>
        <taxon>Metamonada</taxon>
        <taxon>Carpediemonas-like organisms</taxon>
        <taxon>Aduncisulcus</taxon>
    </lineage>
</organism>
<feature type="compositionally biased region" description="Acidic residues" evidence="1">
    <location>
        <begin position="1418"/>
        <end position="1430"/>
    </location>
</feature>
<sequence>MDEIHEDMIGVIPSLTISRESLPLDPSLASDELILDKDIEENSLNILLKEEKYDDIPDKTEIISYFQIFYEKHSEFIDLLNNPSYSCEKPLKKILKHDLIVNTDSYENYLISSFFPKNIGKLTPIGKKIIELRSVPTSSQYIHVYLRSVELCNHALSKHSKLSVLELYHIKTILSTLDCLFASCILPCIVDGECEDPALVQFRQTLFSSFISSILSNQLNSLLIRIISMTIDTEGSRPLSFDVEFSAIVVSLDQIIQNLILASKLIDVSSFSIIMNSIFNLDEFILKYYEPQSDISILISCLINRAIKLIIIPKHPLSVPKTALKHLFISPQMFLSVVNSMRVPNKMSIKNVDTSAIITLPISLEMYLDFVTSLLPEGEVLSDEYLHCMFHECKQAFEVLKGQNISKSRGISIISSVFSSSSSSSSSLSFFPMCCHIFSGIHGHIDSSISKQQDTYALLKSNGLYVFSRTIETEMKKWNEKCSVIVKRTHLTRALLLFEVLYNAAESMWRENESIVGEKELCSPYSVILYDMQHVVESCALCITASITMETEEEERMMKIPIKFVSFLIELLSSPRDLPIQLILSTLFTTLRTIFHHSKSLSSLVACFARGLADNESTILEEVVKVDEDTDTMLFMDYSILLLDISSVCGWKSEVGFENQYDTCHVSSTTIDLLLHFIAQVLQSIPSIYVDYMITTCSHSMCYLVYHSSLQKRGFVSTICEFVSGDILLDSHDILDRLLELLFKRNDWISEDSLYSIAYLLMVSKPQEVWMKQLNGFVENLQGDAIRLIELGLFEQLFSIIDTRVLDVPDYSSLDNRPLVDIFVSSSIEPVVLSETLQQYVPDTFPPLLCTTLSRLIQNILESNNINENSMKYVCSFIEVFAKILHVCGADYIHYCSGLLVSAITKIMKWISSTVEAKPGGEEEGRDGEEELCSDEESIRFLEEYGYKLLGQSVNVCCMLMIKSSPISLISIQKVIQPHVNIHILRSYLLCHFNAYFRLKSDAFHGESSFPQSYHDISFAQIVSRLLLKVPKIVFRDSSYDYVVKDIFYLSFLGLFAFEYSDAIVDDLRSLATDLGTNIANYGDLNILNLFLDFIDKYCNVSEMIRYDLDDISTFVSELVIKTEDLTRITASSCSKLPETFPIFIGSAFSDPIIYGCIAILNMDYICESFSAFCAISERLTKYIALHQCIMMVESSASKMESKNRSHSISEDHFSPDLFFIDHNVHLELAQISNFVWNQYLKKHDHPFDSSLSSSLSMGSLSFLSSLLLKDKYFQLSCVLSPSYLAGLLQKHAEVWSKCSEFGYVDVSFFSLLLSLLSKNRIPTVSVLNSVLLPIFKEIVLYLSSLEKHSKYDEKSIFEHLGIPLMTINRFEKEFSDGTSDDQDEVDGEKQELQLRCVGQKRGFISKRLEREQGTKDNEEEEDEEEDEKGTDERLDIPSSLPQSFPPSLFPIVCHVINMYLFLTNEDDSVEVIEEFMGILTPDIAPFLITHTLQWLLPSSLLSKNRVESLEILASTPASSRLNKEDDVSDIDSSFCSESSSEYEYVDEEEEEEEEEKEEVSELGKEAEEKEEEGEIAESREKESEIRDILKLISRISAKDIIITNESCDVLKQFQSLFSSLSSIDPLILVKNIVFCLCSFCSKAFIPFISRLLLQLIEFESFLTIQRKTGKISHGEMSELVSNNIIGERDEGEEKESEYPLMNEIFLDLSCHVSSLSSCSSMLLSCVVFFVESCLVSNGIINVFHRSLPIIIANLEIYIASASNYTALGISELPEKEHSLSKCGEKVGMIYKYLPIENEHQALDEFKRLCRYISSCCDYIIKHTPTTILSSHSTSIIMLKKSASSSSKSPLERKKIAGSKARVSKNSMVERVLRPSKTLPFLYKVLHLSQYSLDNTPFQGVLNDLCSLGEIMCSEVCQLVLRLLHSFVDKLPLFKHEGTDKKDMRYVGKELTLDHNSELFINNITRLLSVFLNDSSHVGKVIRIFRGDLLNVIIKIPITSISFLFSFGFLSNIITIARQIGGKNCQTLLSHVVGIISEHSNLVIESGSIGESQSKSKDSDDCHSHSKSNCQTLLSHVVGIISEHSNLVIESGSIGESQSKSKDSDDCHSHSKSVLSPQSFSAQFFSLLFLLFETVSEMFSHPSIGTTDGVVVWHLSKSVQMYNDINLYVAFLNALSCARPYQPESFDSLSSTSIKSRSKKSVSASTVSESDKRDISQSFTTFLLVIELIHGIESTKKKEAEAKQREAALAAAQAQAEVVSDTIPGQTQAVTSSAVQSSQSITTGGTAPVLATSVTPPVDKEALKSIVDSHTGIIEAIGRMIGLMEQYCHGLDAIEKGEIKRLFQERISTQYLHIIPKNVNAEPKEGEISLYPTYLAHTTAVFRCVSAVMKCGCNCQDMCLLVVNVMTFGMYPNLLPPASFPNISAISMFVNALCESARVVLEYCEAGTWEQLWQSLKYQKSIGMNPGDIYIDFGKMFIIPLHSFTNDLLKKRLIDHCYYSFLSLCVHIVEKMKKTPSLARAKYSKSLIKELKRVVKDDESYIVKNENIRAVIKENFDQLSAMVFNDTDCCIV</sequence>
<gene>
    <name evidence="2" type="ORF">ADUPG1_000105</name>
</gene>
<dbReference type="Proteomes" id="UP001057375">
    <property type="component" value="Unassembled WGS sequence"/>
</dbReference>
<feature type="compositionally biased region" description="Acidic residues" evidence="1">
    <location>
        <begin position="1544"/>
        <end position="1559"/>
    </location>
</feature>
<feature type="region of interest" description="Disordered" evidence="1">
    <location>
        <begin position="1409"/>
        <end position="1442"/>
    </location>
</feature>
<proteinExistence type="predicted"/>
<reference evidence="2" key="1">
    <citation type="submission" date="2022-03" db="EMBL/GenBank/DDBJ databases">
        <title>Draft genome sequence of Aduncisulcus paluster, a free-living microaerophilic Fornicata.</title>
        <authorList>
            <person name="Yuyama I."/>
            <person name="Kume K."/>
            <person name="Tamura T."/>
            <person name="Inagaki Y."/>
            <person name="Hashimoto T."/>
        </authorList>
    </citation>
    <scope>NUCLEOTIDE SEQUENCE</scope>
    <source>
        <strain evidence="2">NY0171</strain>
    </source>
</reference>
<protein>
    <submittedName>
        <fullName evidence="2">Uncharacterized protein</fullName>
    </submittedName>
</protein>
<dbReference type="EMBL" id="BQXS01000032">
    <property type="protein sequence ID" value="GKT27606.1"/>
    <property type="molecule type" value="Genomic_DNA"/>
</dbReference>
<evidence type="ECO:0000313" key="2">
    <source>
        <dbReference type="EMBL" id="GKT27606.1"/>
    </source>
</evidence>